<evidence type="ECO:0000256" key="6">
    <source>
        <dbReference type="SAM" id="Phobius"/>
    </source>
</evidence>
<feature type="transmembrane region" description="Helical" evidence="6">
    <location>
        <begin position="309"/>
        <end position="330"/>
    </location>
</feature>
<dbReference type="PANTHER" id="PTHR23092">
    <property type="entry name" value="POLY(A) RNA POLYMERASE"/>
    <property type="match status" value="1"/>
</dbReference>
<name>A0A1X2IUQ5_9FUNG</name>
<dbReference type="GO" id="GO:0031123">
    <property type="term" value="P:RNA 3'-end processing"/>
    <property type="evidence" value="ECO:0007669"/>
    <property type="project" value="TreeGrafter"/>
</dbReference>
<organism evidence="9 10">
    <name type="scientific">Absidia repens</name>
    <dbReference type="NCBI Taxonomy" id="90262"/>
    <lineage>
        <taxon>Eukaryota</taxon>
        <taxon>Fungi</taxon>
        <taxon>Fungi incertae sedis</taxon>
        <taxon>Mucoromycota</taxon>
        <taxon>Mucoromycotina</taxon>
        <taxon>Mucoromycetes</taxon>
        <taxon>Mucorales</taxon>
        <taxon>Cunninghamellaceae</taxon>
        <taxon>Absidia</taxon>
    </lineage>
</organism>
<dbReference type="GO" id="GO:0031499">
    <property type="term" value="C:TRAMP complex"/>
    <property type="evidence" value="ECO:0007669"/>
    <property type="project" value="TreeGrafter"/>
</dbReference>
<evidence type="ECO:0000313" key="9">
    <source>
        <dbReference type="EMBL" id="ORZ22500.1"/>
    </source>
</evidence>
<feature type="domain" description="Poly(A) RNA polymerase mitochondrial-like central palm" evidence="8">
    <location>
        <begin position="106"/>
        <end position="228"/>
    </location>
</feature>
<evidence type="ECO:0000256" key="1">
    <source>
        <dbReference type="ARBA" id="ARBA00008593"/>
    </source>
</evidence>
<dbReference type="EC" id="2.7.7.19" evidence="2"/>
<dbReference type="GO" id="GO:0005730">
    <property type="term" value="C:nucleolus"/>
    <property type="evidence" value="ECO:0007669"/>
    <property type="project" value="TreeGrafter"/>
</dbReference>
<dbReference type="InterPro" id="IPR043519">
    <property type="entry name" value="NT_sf"/>
</dbReference>
<feature type="compositionally biased region" description="Basic residues" evidence="5">
    <location>
        <begin position="1"/>
        <end position="14"/>
    </location>
</feature>
<dbReference type="EMBL" id="MCGE01000004">
    <property type="protein sequence ID" value="ORZ22500.1"/>
    <property type="molecule type" value="Genomic_DNA"/>
</dbReference>
<keyword evidence="6" id="KW-1133">Transmembrane helix</keyword>
<reference evidence="9 10" key="1">
    <citation type="submission" date="2016-07" db="EMBL/GenBank/DDBJ databases">
        <title>Pervasive Adenine N6-methylation of Active Genes in Fungi.</title>
        <authorList>
            <consortium name="DOE Joint Genome Institute"/>
            <person name="Mondo S.J."/>
            <person name="Dannebaum R.O."/>
            <person name="Kuo R.C."/>
            <person name="Labutti K."/>
            <person name="Haridas S."/>
            <person name="Kuo A."/>
            <person name="Salamov A."/>
            <person name="Ahrendt S.R."/>
            <person name="Lipzen A."/>
            <person name="Sullivan W."/>
            <person name="Andreopoulos W.B."/>
            <person name="Clum A."/>
            <person name="Lindquist E."/>
            <person name="Daum C."/>
            <person name="Ramamoorthy G.K."/>
            <person name="Gryganskyi A."/>
            <person name="Culley D."/>
            <person name="Magnuson J.K."/>
            <person name="James T.Y."/>
            <person name="O'Malley M.A."/>
            <person name="Stajich J.E."/>
            <person name="Spatafora J.W."/>
            <person name="Visel A."/>
            <person name="Grigoriev I.V."/>
        </authorList>
    </citation>
    <scope>NUCLEOTIDE SEQUENCE [LARGE SCALE GENOMIC DNA]</scope>
    <source>
        <strain evidence="9 10">NRRL 1336</strain>
    </source>
</reference>
<dbReference type="InterPro" id="IPR045862">
    <property type="entry name" value="Trf4-like"/>
</dbReference>
<feature type="region of interest" description="Disordered" evidence="5">
    <location>
        <begin position="1"/>
        <end position="36"/>
    </location>
</feature>
<feature type="domain" description="PAP-associated" evidence="7">
    <location>
        <begin position="299"/>
        <end position="357"/>
    </location>
</feature>
<protein>
    <recommendedName>
        <fullName evidence="2">polynucleotide adenylyltransferase</fullName>
        <ecNumber evidence="2">2.7.7.19</ecNumber>
    </recommendedName>
</protein>
<dbReference type="GO" id="GO:0046872">
    <property type="term" value="F:metal ion binding"/>
    <property type="evidence" value="ECO:0007669"/>
    <property type="project" value="UniProtKB-KW"/>
</dbReference>
<comment type="similarity">
    <text evidence="1">Belongs to the DNA polymerase type-B-like family.</text>
</comment>
<dbReference type="GO" id="GO:0043634">
    <property type="term" value="P:polyadenylation-dependent ncRNA catabolic process"/>
    <property type="evidence" value="ECO:0007669"/>
    <property type="project" value="TreeGrafter"/>
</dbReference>
<evidence type="ECO:0000259" key="7">
    <source>
        <dbReference type="Pfam" id="PF03828"/>
    </source>
</evidence>
<dbReference type="PANTHER" id="PTHR23092:SF15">
    <property type="entry name" value="INACTIVE NON-CANONICAL POLY(A) RNA POLYMERASE PROTEIN TRF4-2-RELATED"/>
    <property type="match status" value="1"/>
</dbReference>
<feature type="compositionally biased region" description="Low complexity" evidence="5">
    <location>
        <begin position="23"/>
        <end position="32"/>
    </location>
</feature>
<dbReference type="GO" id="GO:1990817">
    <property type="term" value="F:poly(A) RNA polymerase activity"/>
    <property type="evidence" value="ECO:0007669"/>
    <property type="project" value="UniProtKB-EC"/>
</dbReference>
<dbReference type="CDD" id="cd05402">
    <property type="entry name" value="NT_PAP_TUTase"/>
    <property type="match status" value="1"/>
</dbReference>
<dbReference type="InterPro" id="IPR054708">
    <property type="entry name" value="MTPAP-like_central"/>
</dbReference>
<dbReference type="Pfam" id="PF03828">
    <property type="entry name" value="PAP_assoc"/>
    <property type="match status" value="1"/>
</dbReference>
<feature type="region of interest" description="Disordered" evidence="5">
    <location>
        <begin position="50"/>
        <end position="84"/>
    </location>
</feature>
<evidence type="ECO:0000256" key="4">
    <source>
        <dbReference type="ARBA" id="ARBA00022842"/>
    </source>
</evidence>
<dbReference type="InterPro" id="IPR002058">
    <property type="entry name" value="PAP_assoc"/>
</dbReference>
<evidence type="ECO:0000256" key="2">
    <source>
        <dbReference type="ARBA" id="ARBA00012388"/>
    </source>
</evidence>
<evidence type="ECO:0000256" key="5">
    <source>
        <dbReference type="SAM" id="MobiDB-lite"/>
    </source>
</evidence>
<dbReference type="Gene3D" id="3.30.460.10">
    <property type="entry name" value="Beta Polymerase, domain 2"/>
    <property type="match status" value="1"/>
</dbReference>
<keyword evidence="3" id="KW-0479">Metal-binding</keyword>
<dbReference type="Pfam" id="PF22600">
    <property type="entry name" value="MTPAP-like_central"/>
    <property type="match status" value="1"/>
</dbReference>
<evidence type="ECO:0000259" key="8">
    <source>
        <dbReference type="Pfam" id="PF22600"/>
    </source>
</evidence>
<evidence type="ECO:0000313" key="10">
    <source>
        <dbReference type="Proteomes" id="UP000193560"/>
    </source>
</evidence>
<keyword evidence="4" id="KW-0460">Magnesium</keyword>
<dbReference type="SUPFAM" id="SSF81631">
    <property type="entry name" value="PAP/OAS1 substrate-binding domain"/>
    <property type="match status" value="1"/>
</dbReference>
<comment type="caution">
    <text evidence="9">The sequence shown here is derived from an EMBL/GenBank/DDBJ whole genome shotgun (WGS) entry which is preliminary data.</text>
</comment>
<feature type="compositionally biased region" description="Acidic residues" evidence="5">
    <location>
        <begin position="50"/>
        <end position="59"/>
    </location>
</feature>
<keyword evidence="6" id="KW-0812">Transmembrane</keyword>
<evidence type="ECO:0000256" key="3">
    <source>
        <dbReference type="ARBA" id="ARBA00022723"/>
    </source>
</evidence>
<dbReference type="GO" id="GO:0010605">
    <property type="term" value="P:negative regulation of macromolecule metabolic process"/>
    <property type="evidence" value="ECO:0007669"/>
    <property type="project" value="UniProtKB-ARBA"/>
</dbReference>
<keyword evidence="6" id="KW-0472">Membrane</keyword>
<feature type="transmembrane region" description="Helical" evidence="6">
    <location>
        <begin position="260"/>
        <end position="281"/>
    </location>
</feature>
<dbReference type="AlphaFoldDB" id="A0A1X2IUQ5"/>
<keyword evidence="10" id="KW-1185">Reference proteome</keyword>
<gene>
    <name evidence="9" type="ORF">BCR42DRAFT_473398</name>
</gene>
<dbReference type="Gene3D" id="1.10.1410.10">
    <property type="match status" value="1"/>
</dbReference>
<dbReference type="STRING" id="90262.A0A1X2IUQ5"/>
<sequence>MPGRAPPKKQKPTRKGNNENGIDDSGSIYSISDDSDESFFDAELDDEEDYIPLSFDDENGGTNPDEQQQQTTQKRKAADLDDDEEEDLSAFYPWWRSRSVRGLEKLEAEIDDFVSYLEPAQHEILLRHYLIHKIRYILQKTWSDAKVEVFGSFKTNTFLPDSDVDLVVSLPEYPTKSTLYTISNNLTRNNACLGTPEVIASASVPVIKFVESLTRLKVDIILESATGVVCADYVSDLLDQYPGARKLTLMVKHMVALRKLNEVFTGGIGGFGLVCLVISFLQMHPKVATRMIEPEKHTGVLLLDFLQLYGINFSIGSVGISVKGTGSYYAQVRKRNHHKMRQNRPVFSIKDPLDSSNDIGIKSFNAVGVVKLFRKAYLSMFAKTLGKSRRTSPCMIAEIGYIPETMIRQRAWMEEVYKTQSWRDEPASRTFDWNMVV</sequence>
<dbReference type="GO" id="GO:0003729">
    <property type="term" value="F:mRNA binding"/>
    <property type="evidence" value="ECO:0007669"/>
    <property type="project" value="TreeGrafter"/>
</dbReference>
<dbReference type="OrthoDB" id="273917at2759"/>
<proteinExistence type="inferred from homology"/>
<dbReference type="SUPFAM" id="SSF81301">
    <property type="entry name" value="Nucleotidyltransferase"/>
    <property type="match status" value="1"/>
</dbReference>
<dbReference type="Proteomes" id="UP000193560">
    <property type="component" value="Unassembled WGS sequence"/>
</dbReference>
<accession>A0A1X2IUQ5</accession>